<dbReference type="AlphaFoldDB" id="A0A126WVE5"/>
<dbReference type="EMBL" id="KU698439">
    <property type="protein sequence ID" value="AML76585.1"/>
    <property type="molecule type" value="mRNA"/>
</dbReference>
<keyword evidence="3" id="KW-0285">Flavoprotein</keyword>
<dbReference type="PROSITE" id="PS50113">
    <property type="entry name" value="PAC"/>
    <property type="match status" value="1"/>
</dbReference>
<evidence type="ECO:0000256" key="1">
    <source>
        <dbReference type="ARBA" id="ARBA00022543"/>
    </source>
</evidence>
<dbReference type="NCBIfam" id="TIGR00229">
    <property type="entry name" value="sensory_box"/>
    <property type="match status" value="2"/>
</dbReference>
<keyword evidence="1" id="KW-0600">Photoreceptor protein</keyword>
<dbReference type="Gene3D" id="3.30.450.20">
    <property type="entry name" value="PAS domain"/>
    <property type="match status" value="2"/>
</dbReference>
<accession>A0A126WVE5</accession>
<feature type="domain" description="PAC" evidence="8">
    <location>
        <begin position="343"/>
        <end position="397"/>
    </location>
</feature>
<dbReference type="SMART" id="SM00086">
    <property type="entry name" value="PAC"/>
    <property type="match status" value="2"/>
</dbReference>
<dbReference type="GO" id="GO:0009881">
    <property type="term" value="F:photoreceptor activity"/>
    <property type="evidence" value="ECO:0007669"/>
    <property type="project" value="UniProtKB-KW"/>
</dbReference>
<dbReference type="InterPro" id="IPR000700">
    <property type="entry name" value="PAS-assoc_C"/>
</dbReference>
<dbReference type="CDD" id="cd00130">
    <property type="entry name" value="PAS"/>
    <property type="match status" value="2"/>
</dbReference>
<evidence type="ECO:0000313" key="9">
    <source>
        <dbReference type="EMBL" id="AML76585.1"/>
    </source>
</evidence>
<dbReference type="InterPro" id="IPR000014">
    <property type="entry name" value="PAS"/>
</dbReference>
<dbReference type="PROSITE" id="PS50112">
    <property type="entry name" value="PAS"/>
    <property type="match status" value="2"/>
</dbReference>
<protein>
    <submittedName>
        <fullName evidence="9">Putative LOV domain-containing protein</fullName>
    </submittedName>
</protein>
<feature type="domain" description="PAS" evidence="7">
    <location>
        <begin position="57"/>
        <end position="106"/>
    </location>
</feature>
<dbReference type="SMART" id="SM00091">
    <property type="entry name" value="PAS"/>
    <property type="match status" value="2"/>
</dbReference>
<dbReference type="Pfam" id="PF13426">
    <property type="entry name" value="PAS_9"/>
    <property type="match status" value="2"/>
</dbReference>
<dbReference type="GO" id="GO:0009637">
    <property type="term" value="P:response to blue light"/>
    <property type="evidence" value="ECO:0007669"/>
    <property type="project" value="UniProtKB-ARBA"/>
</dbReference>
<keyword evidence="2" id="KW-0716">Sensory transduction</keyword>
<evidence type="ECO:0000256" key="3">
    <source>
        <dbReference type="ARBA" id="ARBA00022630"/>
    </source>
</evidence>
<evidence type="ECO:0000259" key="8">
    <source>
        <dbReference type="PROSITE" id="PS50113"/>
    </source>
</evidence>
<evidence type="ECO:0000256" key="5">
    <source>
        <dbReference type="ARBA" id="ARBA00022991"/>
    </source>
</evidence>
<dbReference type="InterPro" id="IPR001610">
    <property type="entry name" value="PAC"/>
</dbReference>
<proteinExistence type="evidence at transcript level"/>
<reference evidence="9" key="1">
    <citation type="journal article" date="2016" name="Proc. Natl. Acad. Sci. U.S.A.">
        <title>Functional and topological diversity of LOV domain photoreceptors.</title>
        <authorList>
            <person name="Glantz S.T."/>
            <person name="Carpenter E.J."/>
            <person name="Melkonian M."/>
            <person name="Gardner K.H."/>
            <person name="Boyden E.S."/>
            <person name="Wong G.K."/>
            <person name="Chow B.Y."/>
        </authorList>
    </citation>
    <scope>NUCLEOTIDE SEQUENCE</scope>
    <source>
        <strain evidence="9">CBAE_2061525</strain>
    </source>
</reference>
<organism evidence="9">
    <name type="scientific">Phlegmariurus myrsinites</name>
    <dbReference type="NCBI Taxonomy" id="1799590"/>
    <lineage>
        <taxon>Eukaryota</taxon>
        <taxon>Viridiplantae</taxon>
        <taxon>Streptophyta</taxon>
        <taxon>Embryophyta</taxon>
        <taxon>Tracheophyta</taxon>
        <taxon>Lycopodiopsida</taxon>
        <taxon>Lycopodiales</taxon>
        <taxon>Lycopodiaceae</taxon>
        <taxon>Huperzioideae</taxon>
        <taxon>Phlegmariurus</taxon>
    </lineage>
</organism>
<dbReference type="PANTHER" id="PTHR47429:SF2">
    <property type="entry name" value="PROTEIN TWIN LOV 1"/>
    <property type="match status" value="1"/>
</dbReference>
<dbReference type="SUPFAM" id="SSF55785">
    <property type="entry name" value="PYP-like sensor domain (PAS domain)"/>
    <property type="match status" value="2"/>
</dbReference>
<dbReference type="GO" id="GO:0005634">
    <property type="term" value="C:nucleus"/>
    <property type="evidence" value="ECO:0007669"/>
    <property type="project" value="TreeGrafter"/>
</dbReference>
<dbReference type="PANTHER" id="PTHR47429">
    <property type="entry name" value="PROTEIN TWIN LOV 1"/>
    <property type="match status" value="1"/>
</dbReference>
<evidence type="ECO:0000256" key="4">
    <source>
        <dbReference type="ARBA" id="ARBA00022643"/>
    </source>
</evidence>
<dbReference type="InterPro" id="IPR035965">
    <property type="entry name" value="PAS-like_dom_sf"/>
</dbReference>
<feature type="domain" description="PAS" evidence="7">
    <location>
        <begin position="296"/>
        <end position="342"/>
    </location>
</feature>
<evidence type="ECO:0000259" key="7">
    <source>
        <dbReference type="PROSITE" id="PS50112"/>
    </source>
</evidence>
<evidence type="ECO:0000256" key="6">
    <source>
        <dbReference type="ARBA" id="ARBA00023170"/>
    </source>
</evidence>
<keyword evidence="6" id="KW-0675">Receptor</keyword>
<name>A0A126WVE5_9TRAC</name>
<evidence type="ECO:0000256" key="2">
    <source>
        <dbReference type="ARBA" id="ARBA00022606"/>
    </source>
</evidence>
<keyword evidence="5" id="KW-0157">Chromophore</keyword>
<keyword evidence="4" id="KW-0288">FMN</keyword>
<sequence length="434" mass="48092">MGQLAVLDIIEDKAAAEYVVDSYAIKQSLNLPYDRTVHEALSHHEYSFVLCDPKLPDNPIVYASEGFLKMTGYNVQEVLGRNCRFLQGPDTDRRTVMEIRDAIREERPCQVRILNYSKQGKAFWNLFHLAPVYSRGDGTVVHFVGVQTPLGESDEAEFGAREAVSKRTADLSKITSDHSAKVIVPYNGNNGCFDSVVHKKRYAPVDVMITSNPLDFQPRCGELKEENKCRAATAVRAVLSELTKSSKSKIGVAEQRCISLAQSAAAGVVCSSLMLSLAQIQQSFVLADPNLPDMPIVHASNMFLHLTGYSHEEVLGRNCRFLQGPDTDPKSVQKISESIKNLKACSIKILNYRKDKQPFWNFLYVAPIRSADGKVAYYVGVQLDITLVDTYAFEGKGVSAHMKQLGAVGAIRVAVRGLQGEGLRRIKKAHVQIQ</sequence>